<name>A0AAE3VLQ0_9HYPH</name>
<protein>
    <submittedName>
        <fullName evidence="3">Uncharacterized protein</fullName>
    </submittedName>
</protein>
<dbReference type="Proteomes" id="UP001229244">
    <property type="component" value="Unassembled WGS sequence"/>
</dbReference>
<evidence type="ECO:0000256" key="2">
    <source>
        <dbReference type="SAM" id="SignalP"/>
    </source>
</evidence>
<feature type="region of interest" description="Disordered" evidence="1">
    <location>
        <begin position="163"/>
        <end position="184"/>
    </location>
</feature>
<organism evidence="3 4">
    <name type="scientific">Amorphus orientalis</name>
    <dbReference type="NCBI Taxonomy" id="649198"/>
    <lineage>
        <taxon>Bacteria</taxon>
        <taxon>Pseudomonadati</taxon>
        <taxon>Pseudomonadota</taxon>
        <taxon>Alphaproteobacteria</taxon>
        <taxon>Hyphomicrobiales</taxon>
        <taxon>Amorphaceae</taxon>
        <taxon>Amorphus</taxon>
    </lineage>
</organism>
<sequence length="184" mass="19352">MGSSTKTVCRGLALALGGVLVASPALANWTLTNEGGGSYVLSGAADHADTLRAECGPNGTLSFAYIQPGNWEDVLGTIPMTLWTSTDDGPKHTMKVTAKKFGENGVAYTNDSDMQAIYTALVDVRNALVTIHLGVEAASYGVSWTDTSSAKDSTATTREFARKCGINIDKPPPPANAWSPNDQR</sequence>
<proteinExistence type="predicted"/>
<accession>A0AAE3VLQ0</accession>
<keyword evidence="4" id="KW-1185">Reference proteome</keyword>
<feature type="chain" id="PRO_5042260782" evidence="2">
    <location>
        <begin position="28"/>
        <end position="184"/>
    </location>
</feature>
<feature type="signal peptide" evidence="2">
    <location>
        <begin position="1"/>
        <end position="27"/>
    </location>
</feature>
<evidence type="ECO:0000313" key="3">
    <source>
        <dbReference type="EMBL" id="MDQ0314288.1"/>
    </source>
</evidence>
<evidence type="ECO:0000256" key="1">
    <source>
        <dbReference type="SAM" id="MobiDB-lite"/>
    </source>
</evidence>
<dbReference type="RefSeq" id="WP_306884061.1">
    <property type="nucleotide sequence ID" value="NZ_JAUSUL010000001.1"/>
</dbReference>
<reference evidence="3" key="1">
    <citation type="submission" date="2023-07" db="EMBL/GenBank/DDBJ databases">
        <title>Genomic Encyclopedia of Type Strains, Phase IV (KMG-IV): sequencing the most valuable type-strain genomes for metagenomic binning, comparative biology and taxonomic classification.</title>
        <authorList>
            <person name="Goeker M."/>
        </authorList>
    </citation>
    <scope>NUCLEOTIDE SEQUENCE</scope>
    <source>
        <strain evidence="3">DSM 21202</strain>
    </source>
</reference>
<gene>
    <name evidence="3" type="ORF">J2S73_000725</name>
</gene>
<comment type="caution">
    <text evidence="3">The sequence shown here is derived from an EMBL/GenBank/DDBJ whole genome shotgun (WGS) entry which is preliminary data.</text>
</comment>
<evidence type="ECO:0000313" key="4">
    <source>
        <dbReference type="Proteomes" id="UP001229244"/>
    </source>
</evidence>
<keyword evidence="2" id="KW-0732">Signal</keyword>
<dbReference type="EMBL" id="JAUSUL010000001">
    <property type="protein sequence ID" value="MDQ0314288.1"/>
    <property type="molecule type" value="Genomic_DNA"/>
</dbReference>
<dbReference type="AlphaFoldDB" id="A0AAE3VLQ0"/>